<evidence type="ECO:0000256" key="1">
    <source>
        <dbReference type="ARBA" id="ARBA00010692"/>
    </source>
</evidence>
<dbReference type="AlphaFoldDB" id="A0A8J7AIG6"/>
<feature type="transmembrane region" description="Helical" evidence="3">
    <location>
        <begin position="51"/>
        <end position="70"/>
    </location>
</feature>
<dbReference type="Pfam" id="PF02632">
    <property type="entry name" value="BioY"/>
    <property type="match status" value="1"/>
</dbReference>
<evidence type="ECO:0000256" key="3">
    <source>
        <dbReference type="SAM" id="Phobius"/>
    </source>
</evidence>
<keyword evidence="3" id="KW-1133">Transmembrane helix</keyword>
<reference evidence="4" key="1">
    <citation type="submission" date="2020-10" db="EMBL/GenBank/DDBJ databases">
        <authorList>
            <person name="Castelo-Branco R."/>
            <person name="Eusebio N."/>
            <person name="Adriana R."/>
            <person name="Vieira A."/>
            <person name="Brugerolle De Fraissinette N."/>
            <person name="Rezende De Castro R."/>
            <person name="Schneider M.P."/>
            <person name="Vasconcelos V."/>
            <person name="Leao P.N."/>
        </authorList>
    </citation>
    <scope>NUCLEOTIDE SEQUENCE</scope>
    <source>
        <strain evidence="4">LEGE 07310</strain>
    </source>
</reference>
<feature type="transmembrane region" description="Helical" evidence="3">
    <location>
        <begin position="141"/>
        <end position="162"/>
    </location>
</feature>
<evidence type="ECO:0000256" key="2">
    <source>
        <dbReference type="PIRNR" id="PIRNR016661"/>
    </source>
</evidence>
<keyword evidence="3" id="KW-0812">Transmembrane</keyword>
<feature type="transmembrane region" description="Helical" evidence="3">
    <location>
        <begin position="82"/>
        <end position="101"/>
    </location>
</feature>
<dbReference type="InterPro" id="IPR003784">
    <property type="entry name" value="BioY"/>
</dbReference>
<accession>A0A8J7AIG6</accession>
<sequence length="210" mass="23278">MTIYQRRYGTKRVFAPFGLLWALIGLILTIGGTWLEAFVTNAPWNWSQGNIEFYSLGVNFQVGAVLFTGCMGGRHAAALSQIAYLSLGLFLFESFGFQVFTQGGGLDYLREPSFGYLLGFVPAGWVCGALAFRAKPRLERLVFSCLSGLAVIHLVGLVYLVLTHLFRWGDDRFSLLNAIASFSVSQIPGQVMIICAVSVIAYAMRRLMFY</sequence>
<keyword evidence="5" id="KW-1185">Reference proteome</keyword>
<name>A0A8J7AIG6_9CYAN</name>
<comment type="caution">
    <text evidence="4">The sequence shown here is derived from an EMBL/GenBank/DDBJ whole genome shotgun (WGS) entry which is preliminary data.</text>
</comment>
<keyword evidence="2 3" id="KW-0472">Membrane</keyword>
<comment type="subcellular location">
    <subcellularLocation>
        <location evidence="2">Cell membrane</location>
        <topology evidence="2">Multi-pass membrane protein</topology>
    </subcellularLocation>
</comment>
<comment type="similarity">
    <text evidence="1 2">Belongs to the BioY family.</text>
</comment>
<dbReference type="EMBL" id="JADEXG010000027">
    <property type="protein sequence ID" value="MBE9078178.1"/>
    <property type="molecule type" value="Genomic_DNA"/>
</dbReference>
<feature type="transmembrane region" description="Helical" evidence="3">
    <location>
        <begin position="182"/>
        <end position="204"/>
    </location>
</feature>
<dbReference type="Gene3D" id="1.10.1760.20">
    <property type="match status" value="1"/>
</dbReference>
<proteinExistence type="inferred from homology"/>
<dbReference type="PANTHER" id="PTHR34295">
    <property type="entry name" value="BIOTIN TRANSPORTER BIOY"/>
    <property type="match status" value="1"/>
</dbReference>
<dbReference type="PANTHER" id="PTHR34295:SF1">
    <property type="entry name" value="BIOTIN TRANSPORTER BIOY"/>
    <property type="match status" value="1"/>
</dbReference>
<evidence type="ECO:0000313" key="5">
    <source>
        <dbReference type="Proteomes" id="UP000636505"/>
    </source>
</evidence>
<feature type="transmembrane region" description="Helical" evidence="3">
    <location>
        <begin position="113"/>
        <end position="132"/>
    </location>
</feature>
<gene>
    <name evidence="4" type="ORF">IQ241_12895</name>
</gene>
<dbReference type="GO" id="GO:0015225">
    <property type="term" value="F:biotin transmembrane transporter activity"/>
    <property type="evidence" value="ECO:0007669"/>
    <property type="project" value="UniProtKB-UniRule"/>
</dbReference>
<evidence type="ECO:0000313" key="4">
    <source>
        <dbReference type="EMBL" id="MBE9078178.1"/>
    </source>
</evidence>
<dbReference type="GO" id="GO:0005886">
    <property type="term" value="C:plasma membrane"/>
    <property type="evidence" value="ECO:0007669"/>
    <property type="project" value="UniProtKB-SubCell"/>
</dbReference>
<feature type="transmembrane region" description="Helical" evidence="3">
    <location>
        <begin position="12"/>
        <end position="31"/>
    </location>
</feature>
<dbReference type="PIRSF" id="PIRSF016661">
    <property type="entry name" value="BioY"/>
    <property type="match status" value="1"/>
</dbReference>
<keyword evidence="2" id="KW-0813">Transport</keyword>
<keyword evidence="2" id="KW-1003">Cell membrane</keyword>
<dbReference type="Proteomes" id="UP000636505">
    <property type="component" value="Unassembled WGS sequence"/>
</dbReference>
<protein>
    <recommendedName>
        <fullName evidence="2">Biotin transporter</fullName>
    </recommendedName>
</protein>
<organism evidence="4 5">
    <name type="scientific">Vasconcelosia minhoensis LEGE 07310</name>
    <dbReference type="NCBI Taxonomy" id="915328"/>
    <lineage>
        <taxon>Bacteria</taxon>
        <taxon>Bacillati</taxon>
        <taxon>Cyanobacteriota</taxon>
        <taxon>Cyanophyceae</taxon>
        <taxon>Nodosilineales</taxon>
        <taxon>Cymatolegaceae</taxon>
        <taxon>Vasconcelosia</taxon>
        <taxon>Vasconcelosia minhoensis</taxon>
    </lineage>
</organism>